<comment type="similarity">
    <text evidence="2 9">Belongs to the uroporphyrinogen-III synthase family.</text>
</comment>
<proteinExistence type="inferred from homology"/>
<dbReference type="EC" id="4.2.1.75" evidence="3 9"/>
<dbReference type="InterPro" id="IPR036108">
    <property type="entry name" value="4pyrrol_syn_uPrphyn_synt_sf"/>
</dbReference>
<accession>A0A1I4XWQ5</accession>
<dbReference type="GO" id="GO:0006782">
    <property type="term" value="P:protoporphyrinogen IX biosynthetic process"/>
    <property type="evidence" value="ECO:0007669"/>
    <property type="project" value="UniProtKB-UniRule"/>
</dbReference>
<dbReference type="EMBL" id="FOVF01000012">
    <property type="protein sequence ID" value="SFN29690.1"/>
    <property type="molecule type" value="Genomic_DNA"/>
</dbReference>
<evidence type="ECO:0000313" key="11">
    <source>
        <dbReference type="EMBL" id="SFN29690.1"/>
    </source>
</evidence>
<dbReference type="STRING" id="578942.SAMN05216289_11268"/>
<evidence type="ECO:0000256" key="7">
    <source>
        <dbReference type="ARBA" id="ARBA00040167"/>
    </source>
</evidence>
<keyword evidence="12" id="KW-1185">Reference proteome</keyword>
<dbReference type="GO" id="GO:0006780">
    <property type="term" value="P:uroporphyrinogen III biosynthetic process"/>
    <property type="evidence" value="ECO:0007669"/>
    <property type="project" value="UniProtKB-UniRule"/>
</dbReference>
<dbReference type="InterPro" id="IPR039793">
    <property type="entry name" value="UROS/Hem4"/>
</dbReference>
<dbReference type="AlphaFoldDB" id="A0A1I4XWQ5"/>
<dbReference type="Pfam" id="PF02602">
    <property type="entry name" value="HEM4"/>
    <property type="match status" value="1"/>
</dbReference>
<evidence type="ECO:0000256" key="6">
    <source>
        <dbReference type="ARBA" id="ARBA00037589"/>
    </source>
</evidence>
<evidence type="ECO:0000313" key="12">
    <source>
        <dbReference type="Proteomes" id="UP000198575"/>
    </source>
</evidence>
<evidence type="ECO:0000256" key="8">
    <source>
        <dbReference type="ARBA" id="ARBA00048617"/>
    </source>
</evidence>
<organism evidence="11 12">
    <name type="scientific">Dokdonella immobilis</name>
    <dbReference type="NCBI Taxonomy" id="578942"/>
    <lineage>
        <taxon>Bacteria</taxon>
        <taxon>Pseudomonadati</taxon>
        <taxon>Pseudomonadota</taxon>
        <taxon>Gammaproteobacteria</taxon>
        <taxon>Lysobacterales</taxon>
        <taxon>Rhodanobacteraceae</taxon>
        <taxon>Dokdonella</taxon>
    </lineage>
</organism>
<dbReference type="SUPFAM" id="SSF69618">
    <property type="entry name" value="HemD-like"/>
    <property type="match status" value="1"/>
</dbReference>
<evidence type="ECO:0000256" key="9">
    <source>
        <dbReference type="RuleBase" id="RU366031"/>
    </source>
</evidence>
<dbReference type="GO" id="GO:0004852">
    <property type="term" value="F:uroporphyrinogen-III synthase activity"/>
    <property type="evidence" value="ECO:0007669"/>
    <property type="project" value="UniProtKB-UniRule"/>
</dbReference>
<dbReference type="Gene3D" id="3.40.50.10090">
    <property type="match status" value="2"/>
</dbReference>
<dbReference type="RefSeq" id="WP_175498006.1">
    <property type="nucleotide sequence ID" value="NZ_FOVF01000012.1"/>
</dbReference>
<evidence type="ECO:0000256" key="4">
    <source>
        <dbReference type="ARBA" id="ARBA00023239"/>
    </source>
</evidence>
<evidence type="ECO:0000256" key="3">
    <source>
        <dbReference type="ARBA" id="ARBA00013109"/>
    </source>
</evidence>
<evidence type="ECO:0000256" key="1">
    <source>
        <dbReference type="ARBA" id="ARBA00004772"/>
    </source>
</evidence>
<evidence type="ECO:0000259" key="10">
    <source>
        <dbReference type="Pfam" id="PF02602"/>
    </source>
</evidence>
<dbReference type="InterPro" id="IPR003754">
    <property type="entry name" value="4pyrrol_synth_uPrphyn_synth"/>
</dbReference>
<evidence type="ECO:0000256" key="2">
    <source>
        <dbReference type="ARBA" id="ARBA00008133"/>
    </source>
</evidence>
<dbReference type="CDD" id="cd06578">
    <property type="entry name" value="HemD"/>
    <property type="match status" value="1"/>
</dbReference>
<sequence>MPASKLPGSHALAGASVIVTRPAATSGPLVRGVQARGGSAVRLPGMRLAAAEDAAAVANSLATTRTVHAWVFTSPASVEFFFRLAPPGRLAMAKRVLAVGGATARALARCGVASLAPAGAQNSEGLLEEPVLADPRGWRIAIIEAPGGRDLLAPVLRERGAEVESIAVYRRLPPRLTGRHLEALQRAQRPWLSLLSSGLALRYLLATLPGALIERWRQEAMIVSSERLAREVAGCGFVDVHVARSALTGDLLDSACAVLARHRL</sequence>
<dbReference type="PANTHER" id="PTHR38042">
    <property type="entry name" value="UROPORPHYRINOGEN-III SYNTHASE, CHLOROPLASTIC"/>
    <property type="match status" value="1"/>
</dbReference>
<dbReference type="PANTHER" id="PTHR38042:SF1">
    <property type="entry name" value="UROPORPHYRINOGEN-III SYNTHASE, CHLOROPLASTIC"/>
    <property type="match status" value="1"/>
</dbReference>
<keyword evidence="4 9" id="KW-0456">Lyase</keyword>
<name>A0A1I4XWQ5_9GAMM</name>
<dbReference type="UniPathway" id="UPA00251">
    <property type="reaction ID" value="UER00320"/>
</dbReference>
<dbReference type="Proteomes" id="UP000198575">
    <property type="component" value="Unassembled WGS sequence"/>
</dbReference>
<comment type="catalytic activity">
    <reaction evidence="8 9">
        <text>hydroxymethylbilane = uroporphyrinogen III + H2O</text>
        <dbReference type="Rhea" id="RHEA:18965"/>
        <dbReference type="ChEBI" id="CHEBI:15377"/>
        <dbReference type="ChEBI" id="CHEBI:57308"/>
        <dbReference type="ChEBI" id="CHEBI:57845"/>
        <dbReference type="EC" id="4.2.1.75"/>
    </reaction>
</comment>
<feature type="domain" description="Tetrapyrrole biosynthesis uroporphyrinogen III synthase" evidence="10">
    <location>
        <begin position="29"/>
        <end position="251"/>
    </location>
</feature>
<evidence type="ECO:0000256" key="5">
    <source>
        <dbReference type="ARBA" id="ARBA00023244"/>
    </source>
</evidence>
<comment type="pathway">
    <text evidence="1 9">Porphyrin-containing compound metabolism; protoporphyrin-IX biosynthesis; coproporphyrinogen-III from 5-aminolevulinate: step 3/4.</text>
</comment>
<comment type="function">
    <text evidence="6 9">Catalyzes cyclization of the linear tetrapyrrole, hydroxymethylbilane, to the macrocyclic uroporphyrinogen III.</text>
</comment>
<gene>
    <name evidence="11" type="ORF">SAMN05216289_11268</name>
</gene>
<protein>
    <recommendedName>
        <fullName evidence="7 9">Uroporphyrinogen-III synthase</fullName>
        <ecNumber evidence="3 9">4.2.1.75</ecNumber>
    </recommendedName>
</protein>
<keyword evidence="5 9" id="KW-0627">Porphyrin biosynthesis</keyword>
<reference evidence="11 12" key="1">
    <citation type="submission" date="2016-10" db="EMBL/GenBank/DDBJ databases">
        <authorList>
            <person name="de Groot N.N."/>
        </authorList>
    </citation>
    <scope>NUCLEOTIDE SEQUENCE [LARGE SCALE GENOMIC DNA]</scope>
    <source>
        <strain evidence="11 12">CGMCC 1.7659</strain>
    </source>
</reference>